<dbReference type="InterPro" id="IPR009057">
    <property type="entry name" value="Homeodomain-like_sf"/>
</dbReference>
<dbReference type="Pfam" id="PF12833">
    <property type="entry name" value="HTH_18"/>
    <property type="match status" value="1"/>
</dbReference>
<organism evidence="5 6">
    <name type="scientific">Microbaculum marinum</name>
    <dbReference type="NCBI Taxonomy" id="1764581"/>
    <lineage>
        <taxon>Bacteria</taxon>
        <taxon>Pseudomonadati</taxon>
        <taxon>Pseudomonadota</taxon>
        <taxon>Alphaproteobacteria</taxon>
        <taxon>Hyphomicrobiales</taxon>
        <taxon>Tepidamorphaceae</taxon>
        <taxon>Microbaculum</taxon>
    </lineage>
</organism>
<dbReference type="EMBL" id="JAZHOF010000001">
    <property type="protein sequence ID" value="MEJ8570142.1"/>
    <property type="molecule type" value="Genomic_DNA"/>
</dbReference>
<dbReference type="PANTHER" id="PTHR43280">
    <property type="entry name" value="ARAC-FAMILY TRANSCRIPTIONAL REGULATOR"/>
    <property type="match status" value="1"/>
</dbReference>
<dbReference type="InterPro" id="IPR047264">
    <property type="entry name" value="Cupin_HpaA-like_N"/>
</dbReference>
<evidence type="ECO:0000256" key="1">
    <source>
        <dbReference type="ARBA" id="ARBA00023015"/>
    </source>
</evidence>
<keyword evidence="1" id="KW-0805">Transcription regulation</keyword>
<name>A0AAW9RJ14_9HYPH</name>
<evidence type="ECO:0000256" key="3">
    <source>
        <dbReference type="ARBA" id="ARBA00023163"/>
    </source>
</evidence>
<dbReference type="Proteomes" id="UP001378188">
    <property type="component" value="Unassembled WGS sequence"/>
</dbReference>
<dbReference type="GO" id="GO:0043565">
    <property type="term" value="F:sequence-specific DNA binding"/>
    <property type="evidence" value="ECO:0007669"/>
    <property type="project" value="InterPro"/>
</dbReference>
<dbReference type="PRINTS" id="PR00032">
    <property type="entry name" value="HTHARAC"/>
</dbReference>
<evidence type="ECO:0000313" key="5">
    <source>
        <dbReference type="EMBL" id="MEJ8570142.1"/>
    </source>
</evidence>
<dbReference type="SUPFAM" id="SSF46689">
    <property type="entry name" value="Homeodomain-like"/>
    <property type="match status" value="1"/>
</dbReference>
<dbReference type="InterPro" id="IPR020449">
    <property type="entry name" value="Tscrpt_reg_AraC-type_HTH"/>
</dbReference>
<dbReference type="AlphaFoldDB" id="A0AAW9RJ14"/>
<dbReference type="InterPro" id="IPR011051">
    <property type="entry name" value="RmlC_Cupin_sf"/>
</dbReference>
<keyword evidence="6" id="KW-1185">Reference proteome</keyword>
<reference evidence="5 6" key="1">
    <citation type="submission" date="2024-02" db="EMBL/GenBank/DDBJ databases">
        <title>Genome analysis and characterization of Microbaculum marinisediminis sp. nov., isolated from marine sediment.</title>
        <authorList>
            <person name="Du Z.-J."/>
            <person name="Ye Y.-Q."/>
            <person name="Zhang Z.-R."/>
            <person name="Yuan S.-M."/>
            <person name="Zhang X.-Y."/>
        </authorList>
    </citation>
    <scope>NUCLEOTIDE SEQUENCE [LARGE SCALE GENOMIC DNA]</scope>
    <source>
        <strain evidence="5 6">SDUM1044001</strain>
    </source>
</reference>
<dbReference type="InterPro" id="IPR018060">
    <property type="entry name" value="HTH_AraC"/>
</dbReference>
<gene>
    <name evidence="5" type="ORF">V3328_01550</name>
</gene>
<sequence>MNLFRPPASGTPVSRFALYGEKPGEDDPEFVHIEDIQIRSSLYGWRIAPHLHRRMFQVVFVIDGPAIVQLEDARHEAHAPCAVCLPGDVVHGFDFTRETIGYVVTVSERLLLDAAQQSGPAHFDALLAEARIVAFDGGEDVTFATTLLEQMSREFQARDHGRNAMFEWLLNALLMTIRRRLALQSAPDDGHSSGRDRFAEACRLIEDHYREHLPVTAYSERLAMTQARLNRLCRRFSGKTFSDLLHDRLTLEAQRYLIYTSATAEMVAYELGYADPAYFSRVFKRRTGRTPGAFRRERRVAD</sequence>
<feature type="domain" description="HTH araC/xylS-type" evidence="4">
    <location>
        <begin position="199"/>
        <end position="297"/>
    </location>
</feature>
<evidence type="ECO:0000259" key="4">
    <source>
        <dbReference type="PROSITE" id="PS01124"/>
    </source>
</evidence>
<dbReference type="RefSeq" id="WP_340327880.1">
    <property type="nucleotide sequence ID" value="NZ_JAZHOF010000001.1"/>
</dbReference>
<dbReference type="PROSITE" id="PS01124">
    <property type="entry name" value="HTH_ARAC_FAMILY_2"/>
    <property type="match status" value="1"/>
</dbReference>
<keyword evidence="2" id="KW-0238">DNA-binding</keyword>
<protein>
    <submittedName>
        <fullName evidence="5">Helix-turn-helix domain-containing protein</fullName>
    </submittedName>
</protein>
<comment type="caution">
    <text evidence="5">The sequence shown here is derived from an EMBL/GenBank/DDBJ whole genome shotgun (WGS) entry which is preliminary data.</text>
</comment>
<dbReference type="InterPro" id="IPR014710">
    <property type="entry name" value="RmlC-like_jellyroll"/>
</dbReference>
<proteinExistence type="predicted"/>
<dbReference type="Gene3D" id="1.10.10.60">
    <property type="entry name" value="Homeodomain-like"/>
    <property type="match status" value="1"/>
</dbReference>
<keyword evidence="3" id="KW-0804">Transcription</keyword>
<dbReference type="Gene3D" id="2.60.120.10">
    <property type="entry name" value="Jelly Rolls"/>
    <property type="match status" value="1"/>
</dbReference>
<evidence type="ECO:0000256" key="2">
    <source>
        <dbReference type="ARBA" id="ARBA00023125"/>
    </source>
</evidence>
<dbReference type="SMART" id="SM00342">
    <property type="entry name" value="HTH_ARAC"/>
    <property type="match status" value="1"/>
</dbReference>
<dbReference type="SUPFAM" id="SSF51182">
    <property type="entry name" value="RmlC-like cupins"/>
    <property type="match status" value="1"/>
</dbReference>
<dbReference type="CDD" id="cd06999">
    <property type="entry name" value="cupin_HpaA-like_N"/>
    <property type="match status" value="1"/>
</dbReference>
<accession>A0AAW9RJ14</accession>
<evidence type="ECO:0000313" key="6">
    <source>
        <dbReference type="Proteomes" id="UP001378188"/>
    </source>
</evidence>
<dbReference type="GO" id="GO:0003700">
    <property type="term" value="F:DNA-binding transcription factor activity"/>
    <property type="evidence" value="ECO:0007669"/>
    <property type="project" value="InterPro"/>
</dbReference>
<dbReference type="PANTHER" id="PTHR43280:SF19">
    <property type="entry name" value="4-HYDROXYPHENYLACETATE CATABOLISM PROTEIN"/>
    <property type="match status" value="1"/>
</dbReference>